<dbReference type="InterPro" id="IPR036388">
    <property type="entry name" value="WH-like_DNA-bd_sf"/>
</dbReference>
<gene>
    <name evidence="4" type="ORF">J07HQW2_00258</name>
</gene>
<feature type="compositionally biased region" description="Acidic residues" evidence="1">
    <location>
        <begin position="10"/>
        <end position="25"/>
    </location>
</feature>
<evidence type="ECO:0000259" key="3">
    <source>
        <dbReference type="Pfam" id="PF24035"/>
    </source>
</evidence>
<dbReference type="AlphaFoldDB" id="U1MU44"/>
<feature type="transmembrane region" description="Helical" evidence="2">
    <location>
        <begin position="163"/>
        <end position="182"/>
    </location>
</feature>
<evidence type="ECO:0000256" key="2">
    <source>
        <dbReference type="SAM" id="Phobius"/>
    </source>
</evidence>
<dbReference type="InterPro" id="IPR055768">
    <property type="entry name" value="DUF7344"/>
</dbReference>
<evidence type="ECO:0000313" key="5">
    <source>
        <dbReference type="Proteomes" id="UP000030710"/>
    </source>
</evidence>
<dbReference type="HOGENOM" id="CLU_093378_0_0_2"/>
<dbReference type="Gene3D" id="1.10.10.10">
    <property type="entry name" value="Winged helix-like DNA-binding domain superfamily/Winged helix DNA-binding domain"/>
    <property type="match status" value="1"/>
</dbReference>
<dbReference type="InterPro" id="IPR036390">
    <property type="entry name" value="WH_DNA-bd_sf"/>
</dbReference>
<feature type="region of interest" description="Disordered" evidence="1">
    <location>
        <begin position="1"/>
        <end position="29"/>
    </location>
</feature>
<feature type="transmembrane region" description="Helical" evidence="2">
    <location>
        <begin position="138"/>
        <end position="157"/>
    </location>
</feature>
<organism evidence="4 5">
    <name type="scientific">Haloquadratum walsbyi J07HQW2</name>
    <dbReference type="NCBI Taxonomy" id="1238425"/>
    <lineage>
        <taxon>Archaea</taxon>
        <taxon>Methanobacteriati</taxon>
        <taxon>Methanobacteriota</taxon>
        <taxon>Stenosarchaea group</taxon>
        <taxon>Halobacteria</taxon>
        <taxon>Halobacteriales</taxon>
        <taxon>Haloferacaceae</taxon>
        <taxon>Haloquadratum</taxon>
    </lineage>
</organism>
<sequence length="205" mass="22835">MELTTRLEPDADGSDADESGTDETVDSSPLKMTDVLTVISNSRRRFLIHHLKRSESPVTIGELSRQLVAWELDKPPELVSASERKNMYNALAQTHVRRLVECGFVVERRDGIELTPDARRIRIHLDIAPDRDVPWSRYYLILGGFHLAVSVAVLAVAPSSGAIPIGAWGVFVAVSILASALAHRYYKKQMCIGEGDRPPELRHEL</sequence>
<dbReference type="SUPFAM" id="SSF46785">
    <property type="entry name" value="Winged helix' DNA-binding domain"/>
    <property type="match status" value="1"/>
</dbReference>
<feature type="domain" description="DUF7344" evidence="3">
    <location>
        <begin position="37"/>
        <end position="107"/>
    </location>
</feature>
<protein>
    <recommendedName>
        <fullName evidence="3">DUF7344 domain-containing protein</fullName>
    </recommendedName>
</protein>
<accession>U1MU44</accession>
<evidence type="ECO:0000256" key="1">
    <source>
        <dbReference type="SAM" id="MobiDB-lite"/>
    </source>
</evidence>
<keyword evidence="2" id="KW-1133">Transmembrane helix</keyword>
<keyword evidence="2" id="KW-0812">Transmembrane</keyword>
<dbReference type="RefSeq" id="WP_021053318.1">
    <property type="nucleotide sequence ID" value="NZ_KE356561.1"/>
</dbReference>
<dbReference type="Pfam" id="PF24035">
    <property type="entry name" value="DUF7344"/>
    <property type="match status" value="1"/>
</dbReference>
<proteinExistence type="predicted"/>
<reference evidence="4 5" key="1">
    <citation type="journal article" date="2013" name="PLoS ONE">
        <title>Assembly-driven community genomics of a hypersaline microbial ecosystem.</title>
        <authorList>
            <person name="Podell S."/>
            <person name="Ugalde J.A."/>
            <person name="Narasingarao P."/>
            <person name="Banfield J.F."/>
            <person name="Heidelberg K.B."/>
            <person name="Allen E.E."/>
        </authorList>
    </citation>
    <scope>NUCLEOTIDE SEQUENCE [LARGE SCALE GENOMIC DNA]</scope>
    <source>
        <strain evidence="5">J07HQW2</strain>
    </source>
</reference>
<evidence type="ECO:0000313" key="4">
    <source>
        <dbReference type="EMBL" id="ERG93824.1"/>
    </source>
</evidence>
<keyword evidence="2" id="KW-0472">Membrane</keyword>
<dbReference type="EMBL" id="KE356561">
    <property type="protein sequence ID" value="ERG93824.1"/>
    <property type="molecule type" value="Genomic_DNA"/>
</dbReference>
<dbReference type="Proteomes" id="UP000030710">
    <property type="component" value="Unassembled WGS sequence"/>
</dbReference>
<dbReference type="eggNOG" id="arCOG03828">
    <property type="taxonomic scope" value="Archaea"/>
</dbReference>
<name>U1MU44_9EURY</name>